<name>A0A397VI67_9GLOM</name>
<proteinExistence type="predicted"/>
<evidence type="ECO:0000313" key="2">
    <source>
        <dbReference type="Proteomes" id="UP000266673"/>
    </source>
</evidence>
<keyword evidence="2" id="KW-1185">Reference proteome</keyword>
<dbReference type="AlphaFoldDB" id="A0A397VI67"/>
<reference evidence="1 2" key="1">
    <citation type="submission" date="2018-06" db="EMBL/GenBank/DDBJ databases">
        <title>Comparative genomics reveals the genomic features of Rhizophagus irregularis, R. cerebriforme, R. diaphanum and Gigaspora rosea, and their symbiotic lifestyle signature.</title>
        <authorList>
            <person name="Morin E."/>
            <person name="San Clemente H."/>
            <person name="Chen E.C.H."/>
            <person name="De La Providencia I."/>
            <person name="Hainaut M."/>
            <person name="Kuo A."/>
            <person name="Kohler A."/>
            <person name="Murat C."/>
            <person name="Tang N."/>
            <person name="Roy S."/>
            <person name="Loubradou J."/>
            <person name="Henrissat B."/>
            <person name="Grigoriev I.V."/>
            <person name="Corradi N."/>
            <person name="Roux C."/>
            <person name="Martin F.M."/>
        </authorList>
    </citation>
    <scope>NUCLEOTIDE SEQUENCE [LARGE SCALE GENOMIC DNA]</scope>
    <source>
        <strain evidence="1 2">DAOM 194757</strain>
    </source>
</reference>
<sequence length="64" mass="7381">MGEFDSFIIVMVRVTYGHQKNSYTVTSNNILSFNLGDVKNINRNNSKFDASLYSRFTFIDCSLF</sequence>
<dbReference type="Proteomes" id="UP000266673">
    <property type="component" value="Unassembled WGS sequence"/>
</dbReference>
<evidence type="ECO:0000313" key="1">
    <source>
        <dbReference type="EMBL" id="RIB21491.1"/>
    </source>
</evidence>
<comment type="caution">
    <text evidence="1">The sequence shown here is derived from an EMBL/GenBank/DDBJ whole genome shotgun (WGS) entry which is preliminary data.</text>
</comment>
<dbReference type="EMBL" id="QKWP01000358">
    <property type="protein sequence ID" value="RIB21491.1"/>
    <property type="molecule type" value="Genomic_DNA"/>
</dbReference>
<gene>
    <name evidence="1" type="ORF">C2G38_2078165</name>
</gene>
<protein>
    <submittedName>
        <fullName evidence="1">Uncharacterized protein</fullName>
    </submittedName>
</protein>
<accession>A0A397VI67</accession>
<organism evidence="1 2">
    <name type="scientific">Gigaspora rosea</name>
    <dbReference type="NCBI Taxonomy" id="44941"/>
    <lineage>
        <taxon>Eukaryota</taxon>
        <taxon>Fungi</taxon>
        <taxon>Fungi incertae sedis</taxon>
        <taxon>Mucoromycota</taxon>
        <taxon>Glomeromycotina</taxon>
        <taxon>Glomeromycetes</taxon>
        <taxon>Diversisporales</taxon>
        <taxon>Gigasporaceae</taxon>
        <taxon>Gigaspora</taxon>
    </lineage>
</organism>